<reference evidence="2" key="1">
    <citation type="submission" date="2017-08" db="EMBL/GenBank/DDBJ databases">
        <title>A dynamic microbial community with high functional redundancy inhabits the cold, oxic subseafloor aquifer.</title>
        <authorList>
            <person name="Tully B.J."/>
            <person name="Wheat C.G."/>
            <person name="Glazer B.T."/>
            <person name="Huber J.A."/>
        </authorList>
    </citation>
    <scope>NUCLEOTIDE SEQUENCE [LARGE SCALE GENOMIC DNA]</scope>
</reference>
<protein>
    <submittedName>
        <fullName evidence="1">Uncharacterized protein</fullName>
    </submittedName>
</protein>
<name>A0A2A4X769_UNCAE</name>
<gene>
    <name evidence="1" type="ORF">COB21_02020</name>
</gene>
<evidence type="ECO:0000313" key="2">
    <source>
        <dbReference type="Proteomes" id="UP000218775"/>
    </source>
</evidence>
<sequence length="100" mass="11018">MSIQLVKEDLSDVVRILGDLQSLRQENGRDTLKSFYVLYTKAVIDEDHLRGSIIHGEIKKMVCADVGLAPLSQALKNQVLAKLKVEAATQGILNLSLNKS</sequence>
<comment type="caution">
    <text evidence="1">The sequence shown here is derived from an EMBL/GenBank/DDBJ whole genome shotgun (WGS) entry which is preliminary data.</text>
</comment>
<dbReference type="AlphaFoldDB" id="A0A2A4X769"/>
<dbReference type="EMBL" id="NVUK01000010">
    <property type="protein sequence ID" value="PCI77959.1"/>
    <property type="molecule type" value="Genomic_DNA"/>
</dbReference>
<organism evidence="1 2">
    <name type="scientific">Aerophobetes bacterium</name>
    <dbReference type="NCBI Taxonomy" id="2030807"/>
    <lineage>
        <taxon>Bacteria</taxon>
        <taxon>Candidatus Aerophobota</taxon>
    </lineage>
</organism>
<evidence type="ECO:0000313" key="1">
    <source>
        <dbReference type="EMBL" id="PCI77959.1"/>
    </source>
</evidence>
<dbReference type="Proteomes" id="UP000218775">
    <property type="component" value="Unassembled WGS sequence"/>
</dbReference>
<proteinExistence type="predicted"/>
<accession>A0A2A4X769</accession>